<evidence type="ECO:0000259" key="6">
    <source>
        <dbReference type="Pfam" id="PF13193"/>
    </source>
</evidence>
<dbReference type="GO" id="GO:0031956">
    <property type="term" value="F:medium-chain fatty acid-CoA ligase activity"/>
    <property type="evidence" value="ECO:0007669"/>
    <property type="project" value="TreeGrafter"/>
</dbReference>
<dbReference type="InterPro" id="IPR042099">
    <property type="entry name" value="ANL_N_sf"/>
</dbReference>
<dbReference type="Pfam" id="PF00501">
    <property type="entry name" value="AMP-binding"/>
    <property type="match status" value="1"/>
</dbReference>
<dbReference type="Gene3D" id="3.30.300.30">
    <property type="match status" value="1"/>
</dbReference>
<reference evidence="7" key="1">
    <citation type="submission" date="2022-03" db="EMBL/GenBank/DDBJ databases">
        <authorList>
            <person name="Legras J.-L."/>
            <person name="Devillers H."/>
            <person name="Grondin C."/>
        </authorList>
    </citation>
    <scope>NUCLEOTIDE SEQUENCE</scope>
    <source>
        <strain evidence="7">CLIB 1423</strain>
    </source>
</reference>
<dbReference type="SUPFAM" id="SSF56801">
    <property type="entry name" value="Acetyl-CoA synthetase-like"/>
    <property type="match status" value="1"/>
</dbReference>
<dbReference type="FunFam" id="3.30.300.30:FF:000007">
    <property type="entry name" value="4-coumarate--CoA ligase 2"/>
    <property type="match status" value="1"/>
</dbReference>
<evidence type="ECO:0000256" key="4">
    <source>
        <dbReference type="ARBA" id="ARBA00022840"/>
    </source>
</evidence>
<dbReference type="PANTHER" id="PTHR43201">
    <property type="entry name" value="ACYL-COA SYNTHETASE"/>
    <property type="match status" value="1"/>
</dbReference>
<dbReference type="GO" id="GO:0005524">
    <property type="term" value="F:ATP binding"/>
    <property type="evidence" value="ECO:0007669"/>
    <property type="project" value="UniProtKB-KW"/>
</dbReference>
<feature type="domain" description="AMP-binding enzyme C-terminal" evidence="6">
    <location>
        <begin position="435"/>
        <end position="510"/>
    </location>
</feature>
<dbReference type="PROSITE" id="PS00455">
    <property type="entry name" value="AMP_BINDING"/>
    <property type="match status" value="1"/>
</dbReference>
<dbReference type="Pfam" id="PF13193">
    <property type="entry name" value="AMP-binding_C"/>
    <property type="match status" value="1"/>
</dbReference>
<keyword evidence="4" id="KW-0067">ATP-binding</keyword>
<gene>
    <name evidence="7" type="ORF">CLIB1423_08S03642</name>
</gene>
<evidence type="ECO:0000313" key="7">
    <source>
        <dbReference type="EMBL" id="CAH2352897.1"/>
    </source>
</evidence>
<name>A0A9P0VYH1_9ASCO</name>
<keyword evidence="3" id="KW-0547">Nucleotide-binding</keyword>
<keyword evidence="2 7" id="KW-0436">Ligase</keyword>
<dbReference type="OrthoDB" id="3633556at2759"/>
<dbReference type="InterPro" id="IPR045310">
    <property type="entry name" value="Pcs60-like"/>
</dbReference>
<dbReference type="InterPro" id="IPR025110">
    <property type="entry name" value="AMP-bd_C"/>
</dbReference>
<evidence type="ECO:0000313" key="8">
    <source>
        <dbReference type="Proteomes" id="UP000837801"/>
    </source>
</evidence>
<evidence type="ECO:0000256" key="1">
    <source>
        <dbReference type="ARBA" id="ARBA00006432"/>
    </source>
</evidence>
<accession>A0A9P0VYH1</accession>
<dbReference type="PANTHER" id="PTHR43201:SF5">
    <property type="entry name" value="MEDIUM-CHAIN ACYL-COA LIGASE ACSF2, MITOCHONDRIAL"/>
    <property type="match status" value="1"/>
</dbReference>
<dbReference type="EMBL" id="CAKXYY010000008">
    <property type="protein sequence ID" value="CAH2352897.1"/>
    <property type="molecule type" value="Genomic_DNA"/>
</dbReference>
<organism evidence="7 8">
    <name type="scientific">[Candida] railenensis</name>
    <dbReference type="NCBI Taxonomy" id="45579"/>
    <lineage>
        <taxon>Eukaryota</taxon>
        <taxon>Fungi</taxon>
        <taxon>Dikarya</taxon>
        <taxon>Ascomycota</taxon>
        <taxon>Saccharomycotina</taxon>
        <taxon>Pichiomycetes</taxon>
        <taxon>Debaryomycetaceae</taxon>
        <taxon>Kurtzmaniella</taxon>
    </lineage>
</organism>
<proteinExistence type="inferred from homology"/>
<dbReference type="InterPro" id="IPR045851">
    <property type="entry name" value="AMP-bd_C_sf"/>
</dbReference>
<protein>
    <submittedName>
        <fullName evidence="7">Oxalate--CoA ligase</fullName>
    </submittedName>
</protein>
<dbReference type="InterPro" id="IPR020845">
    <property type="entry name" value="AMP-binding_CS"/>
</dbReference>
<dbReference type="Proteomes" id="UP000837801">
    <property type="component" value="Unassembled WGS sequence"/>
</dbReference>
<evidence type="ECO:0000259" key="5">
    <source>
        <dbReference type="Pfam" id="PF00501"/>
    </source>
</evidence>
<dbReference type="InterPro" id="IPR000873">
    <property type="entry name" value="AMP-dep_synth/lig_dom"/>
</dbReference>
<keyword evidence="8" id="KW-1185">Reference proteome</keyword>
<evidence type="ECO:0000256" key="3">
    <source>
        <dbReference type="ARBA" id="ARBA00022741"/>
    </source>
</evidence>
<feature type="domain" description="AMP-dependent synthetase/ligase" evidence="5">
    <location>
        <begin position="18"/>
        <end position="383"/>
    </location>
</feature>
<dbReference type="CDD" id="cd05926">
    <property type="entry name" value="FACL_fum10p_like"/>
    <property type="match status" value="1"/>
</dbReference>
<evidence type="ECO:0000256" key="2">
    <source>
        <dbReference type="ARBA" id="ARBA00022598"/>
    </source>
</evidence>
<dbReference type="GO" id="GO:0006631">
    <property type="term" value="P:fatty acid metabolic process"/>
    <property type="evidence" value="ECO:0007669"/>
    <property type="project" value="TreeGrafter"/>
</dbReference>
<comment type="caution">
    <text evidence="7">The sequence shown here is derived from an EMBL/GenBank/DDBJ whole genome shotgun (WGS) entry which is preliminary data.</text>
</comment>
<sequence length="526" mass="58236">MTTIGESIKITDNSAVVIPETNLTLTYRQLSSYIGNFQTLFNSNESPLFNSKKQLTIATALPNGLEFLVAFLGTTISGNVIAPLNSNYKQSEFEFYLDDLKADAIIVPQGIKLNSEVIKAVSKFPEILIVEIFESPERSTVDFAVYYHEKIKFTSKVKTAFQNSTKQYHNARATDNQVAMILHTSGTTSRPKQVPLTHLNLTTSFKNIANTYDLSPKDRSYVVMPLFHVHGLIGSLLSTLYSQGTVIIPEKFSAKKFWDDFVTHKANWYSAVPTIHQILLNVPKPSKIPDIRFIRSCSSALAPATFEKLEKHFEAPIVEAYAMTEAAHQMTSNNIPSKGQRKPGTVGQPQGVEVVVLDDAGKILPQGQIGEVSIKGLNVTKGYINNPTANKENFTAEGYFRTGDQGKFDKDGFLSLTGRLKELINRGGEKISPVELDGILLHHPSINEVVFFGASDEKYGQAVQVAIVLKDGAKLTEEDVKEYLKDKVAAFKIPTKVFIVDVLPKTATGKIQRRKIAEFFAPKAKL</sequence>
<dbReference type="Gene3D" id="3.40.50.12780">
    <property type="entry name" value="N-terminal domain of ligase-like"/>
    <property type="match status" value="1"/>
</dbReference>
<dbReference type="AlphaFoldDB" id="A0A9P0VYH1"/>
<comment type="similarity">
    <text evidence="1">Belongs to the ATP-dependent AMP-binding enzyme family.</text>
</comment>